<dbReference type="RefSeq" id="WP_006882519.1">
    <property type="nucleotide sequence ID" value="NZ_AOIU01000009.1"/>
</dbReference>
<sequence>MIGSVRRFLGAMAEEDARTRAFLLWNAGNTVGAVGLLVGAFALLVVTNAPGFQRTVLIAYITVAALWLVSIFTIGPLYDRVVPEE</sequence>
<evidence type="ECO:0000256" key="1">
    <source>
        <dbReference type="SAM" id="Phobius"/>
    </source>
</evidence>
<dbReference type="STRING" id="797114.C475_04236"/>
<organism evidence="2 3">
    <name type="scientific">Halosimplex carlsbadense 2-9-1</name>
    <dbReference type="NCBI Taxonomy" id="797114"/>
    <lineage>
        <taxon>Archaea</taxon>
        <taxon>Methanobacteriati</taxon>
        <taxon>Methanobacteriota</taxon>
        <taxon>Stenosarchaea group</taxon>
        <taxon>Halobacteria</taxon>
        <taxon>Halobacteriales</taxon>
        <taxon>Haloarculaceae</taxon>
        <taxon>Halosimplex</taxon>
    </lineage>
</organism>
<gene>
    <name evidence="2" type="ORF">C475_04236</name>
</gene>
<evidence type="ECO:0000313" key="2">
    <source>
        <dbReference type="EMBL" id="ELZ28815.1"/>
    </source>
</evidence>
<keyword evidence="3" id="KW-1185">Reference proteome</keyword>
<reference evidence="2 3" key="1">
    <citation type="journal article" date="2014" name="PLoS Genet.">
        <title>Phylogenetically driven sequencing of extremely halophilic archaea reveals strategies for static and dynamic osmo-response.</title>
        <authorList>
            <person name="Becker E.A."/>
            <person name="Seitzer P.M."/>
            <person name="Tritt A."/>
            <person name="Larsen D."/>
            <person name="Krusor M."/>
            <person name="Yao A.I."/>
            <person name="Wu D."/>
            <person name="Madern D."/>
            <person name="Eisen J.A."/>
            <person name="Darling A.E."/>
            <person name="Facciotti M.T."/>
        </authorList>
    </citation>
    <scope>NUCLEOTIDE SEQUENCE [LARGE SCALE GENOMIC DNA]</scope>
    <source>
        <strain evidence="2 3">2-9-1</strain>
    </source>
</reference>
<dbReference type="EMBL" id="AOIU01000009">
    <property type="protein sequence ID" value="ELZ28815.1"/>
    <property type="molecule type" value="Genomic_DNA"/>
</dbReference>
<keyword evidence="1" id="KW-1133">Transmembrane helix</keyword>
<evidence type="ECO:0000313" key="3">
    <source>
        <dbReference type="Proteomes" id="UP000011626"/>
    </source>
</evidence>
<dbReference type="Proteomes" id="UP000011626">
    <property type="component" value="Unassembled WGS sequence"/>
</dbReference>
<dbReference type="AlphaFoldDB" id="M0D023"/>
<keyword evidence="1" id="KW-0472">Membrane</keyword>
<proteinExistence type="predicted"/>
<protein>
    <submittedName>
        <fullName evidence="2">Uncharacterized protein</fullName>
    </submittedName>
</protein>
<name>M0D023_9EURY</name>
<comment type="caution">
    <text evidence="2">The sequence shown here is derived from an EMBL/GenBank/DDBJ whole genome shotgun (WGS) entry which is preliminary data.</text>
</comment>
<feature type="transmembrane region" description="Helical" evidence="1">
    <location>
        <begin position="57"/>
        <end position="78"/>
    </location>
</feature>
<keyword evidence="1" id="KW-0812">Transmembrane</keyword>
<dbReference type="OrthoDB" id="238185at2157"/>
<feature type="transmembrane region" description="Helical" evidence="1">
    <location>
        <begin position="21"/>
        <end position="45"/>
    </location>
</feature>
<accession>M0D023</accession>